<dbReference type="AlphaFoldDB" id="A0A841UBM1"/>
<gene>
    <name evidence="7" type="ORF">H7B90_29605</name>
</gene>
<dbReference type="PANTHER" id="PTHR39210:SF1">
    <property type="entry name" value="HEPARIN-SULFATE LYASE"/>
    <property type="match status" value="1"/>
</dbReference>
<dbReference type="InterPro" id="IPR008929">
    <property type="entry name" value="Chondroitin_lyas"/>
</dbReference>
<dbReference type="Pfam" id="PF07940">
    <property type="entry name" value="Hepar_II_III_C"/>
    <property type="match status" value="1"/>
</dbReference>
<dbReference type="InterPro" id="IPR012480">
    <property type="entry name" value="Hepar_II_III_C"/>
</dbReference>
<dbReference type="EMBL" id="JACJVR010000130">
    <property type="protein sequence ID" value="MBB6695554.1"/>
    <property type="molecule type" value="Genomic_DNA"/>
</dbReference>
<evidence type="ECO:0000256" key="1">
    <source>
        <dbReference type="ARBA" id="ARBA00004418"/>
    </source>
</evidence>
<organism evidence="7 8">
    <name type="scientific">Cohnella xylanilytica</name>
    <dbReference type="NCBI Taxonomy" id="557555"/>
    <lineage>
        <taxon>Bacteria</taxon>
        <taxon>Bacillati</taxon>
        <taxon>Bacillota</taxon>
        <taxon>Bacilli</taxon>
        <taxon>Bacillales</taxon>
        <taxon>Paenibacillaceae</taxon>
        <taxon>Cohnella</taxon>
    </lineage>
</organism>
<evidence type="ECO:0000256" key="4">
    <source>
        <dbReference type="ARBA" id="ARBA00023239"/>
    </source>
</evidence>
<accession>A0A841UBM1</accession>
<protein>
    <submittedName>
        <fullName evidence="7">Heparinase II/III family protein</fullName>
    </submittedName>
</protein>
<dbReference type="InterPro" id="IPR008397">
    <property type="entry name" value="Alginate_lyase_dom"/>
</dbReference>
<keyword evidence="4" id="KW-0456">Lyase</keyword>
<dbReference type="Proteomes" id="UP000553776">
    <property type="component" value="Unassembled WGS sequence"/>
</dbReference>
<keyword evidence="3" id="KW-0574">Periplasm</keyword>
<keyword evidence="8" id="KW-1185">Reference proteome</keyword>
<dbReference type="SUPFAM" id="SSF48230">
    <property type="entry name" value="Chondroitin AC/alginate lyase"/>
    <property type="match status" value="1"/>
</dbReference>
<dbReference type="RefSeq" id="WP_185139505.1">
    <property type="nucleotide sequence ID" value="NZ_JACJVR010000130.1"/>
</dbReference>
<evidence type="ECO:0000256" key="3">
    <source>
        <dbReference type="ARBA" id="ARBA00022764"/>
    </source>
</evidence>
<keyword evidence="2" id="KW-0732">Signal</keyword>
<name>A0A841UBM1_9BACL</name>
<proteinExistence type="predicted"/>
<reference evidence="7 8" key="1">
    <citation type="submission" date="2020-08" db="EMBL/GenBank/DDBJ databases">
        <title>Cohnella phylogeny.</title>
        <authorList>
            <person name="Dunlap C."/>
        </authorList>
    </citation>
    <scope>NUCLEOTIDE SEQUENCE [LARGE SCALE GENOMIC DNA]</scope>
    <source>
        <strain evidence="7 8">DSM 25239</strain>
    </source>
</reference>
<sequence length="707" mass="78514">MNERRLSKLRENAANPAFASAMEALRREAEAAKAIRYEIGPRERGQWAHYYYCPKDGAALVFEWERPTRHRCPECGEVYAGEPYDSCWTTIAHNRIGRAAFHASLLNAVRPDPGLAAAAKGFLLAYSDYYAGYEIHGDIPYNGPGKLFAQTLDEAHWIQDVAAAYAFLRGEWSDEEEERVRRGLLEPCARFLVAHKEKQIHNHAVLITSAISALSLLLGDEGVRTAGMDGEFGLRDQMRRGIFSDGLWYEGNIQYHAYALHALTAFALVAEGTHWDLWTDQSLKAMFDYPLDWVQPDGTMPSFNDAGPNDSIGKYASLYEVAYGVYGDGIYGSFLNAAYGLPSVRRDSANALLFGRELGAAEENGPDALLEACCRPVVRPESGLSKLAGREGWQVTVKHSKYGGEHDHLDRLGLSVCLGSVPLFIDPGTTAYGVPAHYGWFKHTFSHNTATLNGADQPPRDGRLVRFEETDWGAWIETAVDWRGDDYAVRDRIYPPPEPASWDDRAYFGASFRRIALLADGWLIDLFRADTPEPRDIALACHFSGEEAPSAGEEWAETDETPFAAADPRWLRGTRKLASGAGGTFVCRMRDGSLLRQLSWCSEPSDVYTARTPDNPPTRERTTWVRRAPGSRGALFVQAYAATRESYCGYAPAMPTLEVSNVSDGTWKIALRTASAPTAFLLDWRKETGASIEKIDYGVDNEGGERR</sequence>
<evidence type="ECO:0000313" key="8">
    <source>
        <dbReference type="Proteomes" id="UP000553776"/>
    </source>
</evidence>
<feature type="domain" description="Heparinase II/III-like C-terminal" evidence="6">
    <location>
        <begin position="380"/>
        <end position="477"/>
    </location>
</feature>
<dbReference type="GO" id="GO:0042597">
    <property type="term" value="C:periplasmic space"/>
    <property type="evidence" value="ECO:0007669"/>
    <property type="project" value="UniProtKB-SubCell"/>
</dbReference>
<evidence type="ECO:0000259" key="5">
    <source>
        <dbReference type="Pfam" id="PF05426"/>
    </source>
</evidence>
<dbReference type="PANTHER" id="PTHR39210">
    <property type="entry name" value="HEPARIN-SULFATE LYASE"/>
    <property type="match status" value="1"/>
</dbReference>
<evidence type="ECO:0000313" key="7">
    <source>
        <dbReference type="EMBL" id="MBB6695554.1"/>
    </source>
</evidence>
<dbReference type="Pfam" id="PF05426">
    <property type="entry name" value="Alginate_lyase"/>
    <property type="match status" value="1"/>
</dbReference>
<evidence type="ECO:0000259" key="6">
    <source>
        <dbReference type="Pfam" id="PF07940"/>
    </source>
</evidence>
<evidence type="ECO:0000256" key="2">
    <source>
        <dbReference type="ARBA" id="ARBA00022729"/>
    </source>
</evidence>
<comment type="subcellular location">
    <subcellularLocation>
        <location evidence="1">Periplasm</location>
    </subcellularLocation>
</comment>
<comment type="caution">
    <text evidence="7">The sequence shown here is derived from an EMBL/GenBank/DDBJ whole genome shotgun (WGS) entry which is preliminary data.</text>
</comment>
<dbReference type="Gene3D" id="1.50.10.100">
    <property type="entry name" value="Chondroitin AC/alginate lyase"/>
    <property type="match status" value="1"/>
</dbReference>
<dbReference type="Gene3D" id="2.70.98.70">
    <property type="match status" value="1"/>
</dbReference>
<feature type="domain" description="Alginate lyase" evidence="5">
    <location>
        <begin position="157"/>
        <end position="295"/>
    </location>
</feature>
<dbReference type="GO" id="GO:0016829">
    <property type="term" value="F:lyase activity"/>
    <property type="evidence" value="ECO:0007669"/>
    <property type="project" value="UniProtKB-KW"/>
</dbReference>